<feature type="region of interest" description="Disordered" evidence="8">
    <location>
        <begin position="715"/>
        <end position="914"/>
    </location>
</feature>
<name>A0A069DXV2_9HEMI</name>
<feature type="compositionally biased region" description="Basic and acidic residues" evidence="8">
    <location>
        <begin position="861"/>
        <end position="871"/>
    </location>
</feature>
<dbReference type="Pfam" id="PF01602">
    <property type="entry name" value="Adaptin_N"/>
    <property type="match status" value="1"/>
</dbReference>
<feature type="compositionally biased region" description="Polar residues" evidence="8">
    <location>
        <begin position="826"/>
        <end position="836"/>
    </location>
</feature>
<feature type="compositionally biased region" description="Basic and acidic residues" evidence="8">
    <location>
        <begin position="717"/>
        <end position="730"/>
    </location>
</feature>
<proteinExistence type="evidence at transcript level"/>
<dbReference type="GO" id="GO:1904115">
    <property type="term" value="C:axon cytoplasm"/>
    <property type="evidence" value="ECO:0007669"/>
    <property type="project" value="GOC"/>
</dbReference>
<evidence type="ECO:0000259" key="9">
    <source>
        <dbReference type="SMART" id="SM01354"/>
    </source>
</evidence>
<comment type="subcellular location">
    <subcellularLocation>
        <location evidence="1">Endomembrane system</location>
    </subcellularLocation>
</comment>
<dbReference type="InterPro" id="IPR058898">
    <property type="entry name" value="Mu_AP3"/>
</dbReference>
<dbReference type="GO" id="GO:0010008">
    <property type="term" value="C:endosome membrane"/>
    <property type="evidence" value="ECO:0007669"/>
    <property type="project" value="TreeGrafter"/>
</dbReference>
<dbReference type="GO" id="GO:0016182">
    <property type="term" value="P:synaptic vesicle budding from endosome"/>
    <property type="evidence" value="ECO:0007669"/>
    <property type="project" value="TreeGrafter"/>
</dbReference>
<dbReference type="FunFam" id="1.25.10.10:FF:000251">
    <property type="entry name" value="AP-3 complex subunit delta"/>
    <property type="match status" value="1"/>
</dbReference>
<dbReference type="InterPro" id="IPR016024">
    <property type="entry name" value="ARM-type_fold"/>
</dbReference>
<dbReference type="InterPro" id="IPR011989">
    <property type="entry name" value="ARM-like"/>
</dbReference>
<dbReference type="GO" id="GO:0006623">
    <property type="term" value="P:protein targeting to vacuole"/>
    <property type="evidence" value="ECO:0007669"/>
    <property type="project" value="TreeGrafter"/>
</dbReference>
<feature type="compositionally biased region" description="Acidic residues" evidence="8">
    <location>
        <begin position="749"/>
        <end position="762"/>
    </location>
</feature>
<dbReference type="InterPro" id="IPR017105">
    <property type="entry name" value="AP3_complex_dsu"/>
</dbReference>
<organism evidence="10">
    <name type="scientific">Panstrongylus megistus</name>
    <dbReference type="NCBI Taxonomy" id="65343"/>
    <lineage>
        <taxon>Eukaryota</taxon>
        <taxon>Metazoa</taxon>
        <taxon>Ecdysozoa</taxon>
        <taxon>Arthropoda</taxon>
        <taxon>Hexapoda</taxon>
        <taxon>Insecta</taxon>
        <taxon>Pterygota</taxon>
        <taxon>Neoptera</taxon>
        <taxon>Paraneoptera</taxon>
        <taxon>Hemiptera</taxon>
        <taxon>Heteroptera</taxon>
        <taxon>Panheteroptera</taxon>
        <taxon>Cimicomorpha</taxon>
        <taxon>Reduviidae</taxon>
        <taxon>Triatominae</taxon>
        <taxon>Panstrongylus</taxon>
    </lineage>
</organism>
<dbReference type="GO" id="GO:0030123">
    <property type="term" value="C:AP-3 adaptor complex"/>
    <property type="evidence" value="ECO:0007669"/>
    <property type="project" value="InterPro"/>
</dbReference>
<evidence type="ECO:0000256" key="8">
    <source>
        <dbReference type="SAM" id="MobiDB-lite"/>
    </source>
</evidence>
<dbReference type="GO" id="GO:0043195">
    <property type="term" value="C:terminal bouton"/>
    <property type="evidence" value="ECO:0007669"/>
    <property type="project" value="TreeGrafter"/>
</dbReference>
<protein>
    <recommendedName>
        <fullName evidence="3">AP-3 complex subunit delta</fullName>
    </recommendedName>
</protein>
<dbReference type="GO" id="GO:0048490">
    <property type="term" value="P:anterograde synaptic vesicle transport"/>
    <property type="evidence" value="ECO:0007669"/>
    <property type="project" value="TreeGrafter"/>
</dbReference>
<feature type="compositionally biased region" description="Basic and acidic residues" evidence="8">
    <location>
        <begin position="789"/>
        <end position="805"/>
    </location>
</feature>
<dbReference type="Pfam" id="PF26171">
    <property type="entry name" value="Mu_AP3"/>
    <property type="match status" value="1"/>
</dbReference>
<evidence type="ECO:0000256" key="1">
    <source>
        <dbReference type="ARBA" id="ARBA00004308"/>
    </source>
</evidence>
<dbReference type="GO" id="GO:0098943">
    <property type="term" value="P:neurotransmitter receptor transport, postsynaptic endosome to lysosome"/>
    <property type="evidence" value="ECO:0007669"/>
    <property type="project" value="TreeGrafter"/>
</dbReference>
<dbReference type="PANTHER" id="PTHR22781:SF12">
    <property type="entry name" value="AP-3 COMPLEX SUBUNIT DELTA-1"/>
    <property type="match status" value="1"/>
</dbReference>
<dbReference type="GO" id="GO:0098830">
    <property type="term" value="C:presynaptic endosome"/>
    <property type="evidence" value="ECO:0007669"/>
    <property type="project" value="TreeGrafter"/>
</dbReference>
<keyword evidence="4" id="KW-0813">Transport</keyword>
<accession>A0A069DXV2</accession>
<dbReference type="Pfam" id="PF06375">
    <property type="entry name" value="AP3D1"/>
    <property type="match status" value="1"/>
</dbReference>
<keyword evidence="6" id="KW-0653">Protein transport</keyword>
<reference evidence="10" key="1">
    <citation type="journal article" date="2015" name="J. Med. Entomol.">
        <title>A Deep Insight Into the Sialotranscriptome of the Chagas Disease Vector, Panstrongylus megistus (Hemiptera: Heteroptera).</title>
        <authorList>
            <person name="Ribeiro J.M."/>
            <person name="Schwarz A."/>
            <person name="Francischetti I.M."/>
        </authorList>
    </citation>
    <scope>NUCLEOTIDE SEQUENCE</scope>
    <source>
        <tissue evidence="10">Salivary glands</tissue>
    </source>
</reference>
<dbReference type="GO" id="GO:0006896">
    <property type="term" value="P:Golgi to vacuole transport"/>
    <property type="evidence" value="ECO:0007669"/>
    <property type="project" value="TreeGrafter"/>
</dbReference>
<evidence type="ECO:0000256" key="7">
    <source>
        <dbReference type="ARBA" id="ARBA00023136"/>
    </source>
</evidence>
<feature type="compositionally biased region" description="Low complexity" evidence="8">
    <location>
        <begin position="680"/>
        <end position="697"/>
    </location>
</feature>
<keyword evidence="5" id="KW-0677">Repeat</keyword>
<dbReference type="AlphaFoldDB" id="A0A069DXV2"/>
<dbReference type="InterPro" id="IPR002553">
    <property type="entry name" value="Clathrin/coatomer_adapt-like_N"/>
</dbReference>
<feature type="domain" description="AP-3 complex subunit delta" evidence="9">
    <location>
        <begin position="661"/>
        <end position="810"/>
    </location>
</feature>
<dbReference type="InterPro" id="IPR010474">
    <property type="entry name" value="AP3D_dom_metazoa"/>
</dbReference>
<dbReference type="GO" id="GO:0048499">
    <property type="term" value="P:synaptic vesicle membrane organization"/>
    <property type="evidence" value="ECO:0007669"/>
    <property type="project" value="TreeGrafter"/>
</dbReference>
<evidence type="ECO:0000256" key="2">
    <source>
        <dbReference type="ARBA" id="ARBA00006613"/>
    </source>
</evidence>
<sequence>MALKKVKGNLERMFDKNLTDLVRGIRNNKDNESKYIAQCIEEIKQELRQENLAVKATAVAKLTYLQMLGYDMSWAGFNVIEVMSSSKFTYKRIGYLASSQSFHADTELLMLTTNMVRKDLNSQNQYDAGLALSALSCFISTDLARDLSNDIMTLLTSTKPYLRKKAVLMMYKVFLKYPEALRPAFPRLKEKLEDPDSGVQSAAVNVVCELARKNPKNYLSLAPIFFKLMTTSTNNWMLIKIIKLFGALTPLEPRLGKKLIEPLTNLIHSTSAMSLLYECINTVIAVLISISSGMPNHSASIQLCVQKLRILIEDTDQNLKYLGLLAMSKILKTHPKSVQSHKDLVMQCLDDKDESIRLRALDLLYGMVSKKALMEIVKKLMVHMDKAEGTTYRDELLSKIIDICSQNNYQYITNFEWYVSVLVELTRMEGTQHGRQLASQMVDVAVRVPAIRRFAVAQMSVLLENSHLLAQPPAKMADVLYACAWVCAEYASELPNAKATLESLLNGRITGLPSHIQAIYVHNILKVFSKILETSEVQQSVKICDTVIERLPVFVSSGDLEVQERACSALELVKLVKNSLENGEPGIIEAVVALFAGEMNPVAPKAQKKVQVPPGLQLDTWINEPPSSSSASEDEELVCPNKLSDIFNISQTTETKVYQELSPEEIQKMREARRQEQELNPNYLKSVNKNNNKNVPAVTPIDLSVPLIIPGLTSSDKYLKKNNDTKTKENMKKKKKKKSKKVGGSFSGNDDEGDNVGEEDEDRNMPVKEVVVYTGSGEMPDGAQDSGDDERFIDNRDNDDPHRALDINLDEPLYVDETKGLPASAHTHSSSQRTADQVQKKVKKEKSSKKKENSNNLFLEDYEKMDSTDVVKKKKKNKHSSSGKSDESKQKTSGKKISKKGRKRSKDSNENDQVHKELLSMKDGYEEAIGISTPSKESLHLLSNQTALSRLASNKAITIDYHIRPLGGLEGQAVTYLVITNNTKDIIKNMEINVSDTKEVQLINEMGNVEVRRKLGVVLNGGCSGETALTLRVQDITANNRLRATISYIQLVEEIGSIEDKLDVWLCVPVNVFLAGHLTEPYQDLISGGLLTYNTSMQFVPPTDEPYNFLKIIQKVCNEGGLTLVEQLGNTAASLYCRASIGGGQVCLLVKNDAQRGVITVDAKSDQHSLMTAVMSRLGSIIIPS</sequence>
<dbReference type="PANTHER" id="PTHR22781">
    <property type="entry name" value="DELTA ADAPTIN-RELATED"/>
    <property type="match status" value="1"/>
</dbReference>
<dbReference type="SUPFAM" id="SSF48371">
    <property type="entry name" value="ARM repeat"/>
    <property type="match status" value="1"/>
</dbReference>
<evidence type="ECO:0000256" key="6">
    <source>
        <dbReference type="ARBA" id="ARBA00022927"/>
    </source>
</evidence>
<evidence type="ECO:0000256" key="4">
    <source>
        <dbReference type="ARBA" id="ARBA00022448"/>
    </source>
</evidence>
<feature type="compositionally biased region" description="Basic residues" evidence="8">
    <location>
        <begin position="892"/>
        <end position="905"/>
    </location>
</feature>
<dbReference type="EMBL" id="GBGD01000174">
    <property type="protein sequence ID" value="JAC88715.1"/>
    <property type="molecule type" value="mRNA"/>
</dbReference>
<dbReference type="Gene3D" id="1.25.10.10">
    <property type="entry name" value="Leucine-rich Repeat Variant"/>
    <property type="match status" value="1"/>
</dbReference>
<evidence type="ECO:0000256" key="5">
    <source>
        <dbReference type="ARBA" id="ARBA00022737"/>
    </source>
</evidence>
<feature type="region of interest" description="Disordered" evidence="8">
    <location>
        <begin position="670"/>
        <end position="697"/>
    </location>
</feature>
<feature type="compositionally biased region" description="Basic residues" evidence="8">
    <location>
        <begin position="731"/>
        <end position="741"/>
    </location>
</feature>
<comment type="similarity">
    <text evidence="2">Belongs to the adaptor complexes large subunit family.</text>
</comment>
<evidence type="ECO:0000256" key="3">
    <source>
        <dbReference type="ARBA" id="ARBA00015717"/>
    </source>
</evidence>
<feature type="compositionally biased region" description="Basic residues" evidence="8">
    <location>
        <begin position="840"/>
        <end position="849"/>
    </location>
</feature>
<evidence type="ECO:0000313" key="10">
    <source>
        <dbReference type="EMBL" id="JAC88715.1"/>
    </source>
</evidence>
<keyword evidence="7" id="KW-0472">Membrane</keyword>
<dbReference type="SMART" id="SM01354">
    <property type="entry name" value="BLVR"/>
    <property type="match status" value="1"/>
</dbReference>
<feature type="compositionally biased region" description="Basic residues" evidence="8">
    <location>
        <begin position="872"/>
        <end position="881"/>
    </location>
</feature>